<evidence type="ECO:0000256" key="1">
    <source>
        <dbReference type="SAM" id="MobiDB-lite"/>
    </source>
</evidence>
<evidence type="ECO:0000313" key="3">
    <source>
        <dbReference type="Proteomes" id="UP000550707"/>
    </source>
</evidence>
<feature type="region of interest" description="Disordered" evidence="1">
    <location>
        <begin position="56"/>
        <end position="75"/>
    </location>
</feature>
<organism evidence="2 3">
    <name type="scientific">Molossus molossus</name>
    <name type="common">Pallas' mastiff bat</name>
    <name type="synonym">Vespertilio molossus</name>
    <dbReference type="NCBI Taxonomy" id="27622"/>
    <lineage>
        <taxon>Eukaryota</taxon>
        <taxon>Metazoa</taxon>
        <taxon>Chordata</taxon>
        <taxon>Craniata</taxon>
        <taxon>Vertebrata</taxon>
        <taxon>Euteleostomi</taxon>
        <taxon>Mammalia</taxon>
        <taxon>Eutheria</taxon>
        <taxon>Laurasiatheria</taxon>
        <taxon>Chiroptera</taxon>
        <taxon>Yangochiroptera</taxon>
        <taxon>Molossidae</taxon>
        <taxon>Molossus</taxon>
    </lineage>
</organism>
<proteinExistence type="predicted"/>
<name>A0A7J8IZ81_MOLMO</name>
<sequence>MTMTFWNVSEMASHEIQDVFIDHGISPEAGRLRDLRKDSPPRRRCSGNPHWVTAAESDKRNSLPANLEDPQRAPRAGSRVSLLGRAFDAGGGACGVCHCRSTAGPRRLLKAAGGFLGSRRQGSLLCSLVLHFLKIFLTNRPWAFGPHSSEPRLPFRVECLSFRPVHLIPCWGGIRSQRPLENNKGHFCLFSQVLHVHLLVKNQVTGNNGFAGGAQHSGGLVAQGRRRLLSRKADASEVKED</sequence>
<protein>
    <submittedName>
        <fullName evidence="2">Uncharacterized protein</fullName>
    </submittedName>
</protein>
<feature type="region of interest" description="Disordered" evidence="1">
    <location>
        <begin position="31"/>
        <end position="50"/>
    </location>
</feature>
<accession>A0A7J8IZ81</accession>
<reference evidence="2 3" key="1">
    <citation type="journal article" date="2020" name="Nature">
        <title>Six reference-quality genomes reveal evolution of bat adaptations.</title>
        <authorList>
            <person name="Jebb D."/>
            <person name="Huang Z."/>
            <person name="Pippel M."/>
            <person name="Hughes G.M."/>
            <person name="Lavrichenko K."/>
            <person name="Devanna P."/>
            <person name="Winkler S."/>
            <person name="Jermiin L.S."/>
            <person name="Skirmuntt E.C."/>
            <person name="Katzourakis A."/>
            <person name="Burkitt-Gray L."/>
            <person name="Ray D.A."/>
            <person name="Sullivan K.A.M."/>
            <person name="Roscito J.G."/>
            <person name="Kirilenko B.M."/>
            <person name="Davalos L.M."/>
            <person name="Corthals A.P."/>
            <person name="Power M.L."/>
            <person name="Jones G."/>
            <person name="Ransome R.D."/>
            <person name="Dechmann D.K.N."/>
            <person name="Locatelli A.G."/>
            <person name="Puechmaille S.J."/>
            <person name="Fedrigo O."/>
            <person name="Jarvis E.D."/>
            <person name="Hiller M."/>
            <person name="Vernes S.C."/>
            <person name="Myers E.W."/>
            <person name="Teeling E.C."/>
        </authorList>
    </citation>
    <scope>NUCLEOTIDE SEQUENCE [LARGE SCALE GENOMIC DNA]</scope>
    <source>
        <strain evidence="2">MMolMol1</strain>
        <tissue evidence="2">Muscle</tissue>
    </source>
</reference>
<feature type="compositionally biased region" description="Basic and acidic residues" evidence="1">
    <location>
        <begin position="31"/>
        <end position="41"/>
    </location>
</feature>
<evidence type="ECO:0000313" key="2">
    <source>
        <dbReference type="EMBL" id="KAF6489874.1"/>
    </source>
</evidence>
<dbReference type="AlphaFoldDB" id="A0A7J8IZ81"/>
<comment type="caution">
    <text evidence="2">The sequence shown here is derived from an EMBL/GenBank/DDBJ whole genome shotgun (WGS) entry which is preliminary data.</text>
</comment>
<dbReference type="InParanoid" id="A0A7J8IZ81"/>
<keyword evidence="3" id="KW-1185">Reference proteome</keyword>
<gene>
    <name evidence="2" type="ORF">HJG59_010276</name>
</gene>
<dbReference type="Proteomes" id="UP000550707">
    <property type="component" value="Unassembled WGS sequence"/>
</dbReference>
<dbReference type="EMBL" id="JACASF010000003">
    <property type="protein sequence ID" value="KAF6489874.1"/>
    <property type="molecule type" value="Genomic_DNA"/>
</dbReference>